<gene>
    <name evidence="2" type="ORF">SAMN04488541_100722</name>
</gene>
<evidence type="ECO:0000313" key="3">
    <source>
        <dbReference type="Proteomes" id="UP000199513"/>
    </source>
</evidence>
<dbReference type="InterPro" id="IPR025669">
    <property type="entry name" value="AAA_dom"/>
</dbReference>
<dbReference type="RefSeq" id="WP_091541322.1">
    <property type="nucleotide sequence ID" value="NZ_FONY01000007.1"/>
</dbReference>
<dbReference type="AlphaFoldDB" id="A0A1I2DHN6"/>
<proteinExistence type="predicted"/>
<dbReference type="Pfam" id="PF13614">
    <property type="entry name" value="AAA_31"/>
    <property type="match status" value="1"/>
</dbReference>
<dbReference type="OrthoDB" id="9815116at2"/>
<protein>
    <submittedName>
        <fullName evidence="2">CobQ/CobB/MinD/ParA nucleotide binding domain-containing protein</fullName>
    </submittedName>
</protein>
<dbReference type="PANTHER" id="PTHR13696">
    <property type="entry name" value="P-LOOP CONTAINING NUCLEOSIDE TRIPHOSPHATE HYDROLASE"/>
    <property type="match status" value="1"/>
</dbReference>
<dbReference type="STRING" id="1003.SAMN04488541_100722"/>
<sequence>MIVTFYSYKGGVGRTQLMANLAAYLCYQKDKKILLIDWDLEAPGVHFYFKKSNEDITGKGLLEVFQDYCKVVRSAENLQHLTIEDFPKFTQENIISMVDASLLPPNEKQELRTGKIDLIPAGRYIEAEEYKRNVIDFDWYEFYETLDGKRYMEYIKKELKNLDYDYIFIDSRTGLSDYSNICNIQLPEVNVLVIAPTHQNLEGCLQVAKNIVNSPYVTSGKFRKGIVLPVLSRVEVESPDFEPFFYAYQEKYSFLIENLRNQFNDNQKISDEIRLRASSYFSDSLLGYNKFIAIGENVLFSERQGMIRGLGESYLFIAEFIRVFNEKDSKQNGDGNYDIIMLLELLESGNFIQLFEELDRKGIKDLQYHALKREFITQGEKSSDFIERLRVFISNLSLATPLSQKSSFSANA</sequence>
<dbReference type="Proteomes" id="UP000199513">
    <property type="component" value="Unassembled WGS sequence"/>
</dbReference>
<dbReference type="InterPro" id="IPR027417">
    <property type="entry name" value="P-loop_NTPase"/>
</dbReference>
<dbReference type="SUPFAM" id="SSF52540">
    <property type="entry name" value="P-loop containing nucleoside triphosphate hydrolases"/>
    <property type="match status" value="1"/>
</dbReference>
<dbReference type="InterPro" id="IPR050678">
    <property type="entry name" value="DNA_Partitioning_ATPase"/>
</dbReference>
<evidence type="ECO:0000313" key="2">
    <source>
        <dbReference type="EMBL" id="SFE79968.1"/>
    </source>
</evidence>
<dbReference type="EMBL" id="FONY01000007">
    <property type="protein sequence ID" value="SFE79968.1"/>
    <property type="molecule type" value="Genomic_DNA"/>
</dbReference>
<dbReference type="NCBIfam" id="NF047398">
    <property type="entry name" value="AAA_KGGVGR"/>
    <property type="match status" value="1"/>
</dbReference>
<evidence type="ECO:0000259" key="1">
    <source>
        <dbReference type="Pfam" id="PF13614"/>
    </source>
</evidence>
<name>A0A1I2DHN6_9BACT</name>
<keyword evidence="3" id="KW-1185">Reference proteome</keyword>
<dbReference type="Gene3D" id="3.40.50.300">
    <property type="entry name" value="P-loop containing nucleotide triphosphate hydrolases"/>
    <property type="match status" value="1"/>
</dbReference>
<feature type="domain" description="AAA" evidence="1">
    <location>
        <begin position="2"/>
        <end position="211"/>
    </location>
</feature>
<organism evidence="2 3">
    <name type="scientific">Thermoflexibacter ruber</name>
    <dbReference type="NCBI Taxonomy" id="1003"/>
    <lineage>
        <taxon>Bacteria</taxon>
        <taxon>Pseudomonadati</taxon>
        <taxon>Bacteroidota</taxon>
        <taxon>Cytophagia</taxon>
        <taxon>Cytophagales</taxon>
        <taxon>Thermoflexibacteraceae</taxon>
        <taxon>Thermoflexibacter</taxon>
    </lineage>
</organism>
<dbReference type="PANTHER" id="PTHR13696:SF52">
    <property type="entry name" value="PARA FAMILY PROTEIN CT_582"/>
    <property type="match status" value="1"/>
</dbReference>
<reference evidence="2 3" key="1">
    <citation type="submission" date="2016-10" db="EMBL/GenBank/DDBJ databases">
        <authorList>
            <person name="de Groot N.N."/>
        </authorList>
    </citation>
    <scope>NUCLEOTIDE SEQUENCE [LARGE SCALE GENOMIC DNA]</scope>
    <source>
        <strain>GEY</strain>
        <strain evidence="3">DSM 9560</strain>
    </source>
</reference>
<accession>A0A1I2DHN6</accession>